<comment type="caution">
    <text evidence="5">The sequence shown here is derived from an EMBL/GenBank/DDBJ whole genome shotgun (WGS) entry which is preliminary data.</text>
</comment>
<dbReference type="SUPFAM" id="SSF49785">
    <property type="entry name" value="Galactose-binding domain-like"/>
    <property type="match status" value="1"/>
</dbReference>
<evidence type="ECO:0000313" key="6">
    <source>
        <dbReference type="Proteomes" id="UP001316803"/>
    </source>
</evidence>
<dbReference type="PROSITE" id="PS51352">
    <property type="entry name" value="THIOREDOXIN_2"/>
    <property type="match status" value="1"/>
</dbReference>
<proteinExistence type="inferred from homology"/>
<sequence>MASKTVHIGSTTQFSNLLSSSAIVVADFYADWCGPCRQIAPVYEQLSEQLSRPNKITFTKINTDQQQEIAQAYGIRAMPTFMIFRNARKIESIEGADPRRLSAAIKKVAEEANKIDSGADDAAGSSSGSHWIGAALPRGYEDVTSQVDVLGLELLNWESSKGGPRALVGTSKPKEKDEKDYVESDTDEQLMMYIPFQSTLKVHSLHITSVPTDTDDDENPSRPKVLKIFTNKPQILSFDDADSMQATQDVTLEEKDWDPKTNTAKIELRFVKFQNVHSLVIFVAESEGDNEKVRIDRIRVIGETGEKRDGKIEKISQDE</sequence>
<keyword evidence="2" id="KW-1015">Disulfide bond</keyword>
<organism evidence="5 6">
    <name type="scientific">Knufia fluminis</name>
    <dbReference type="NCBI Taxonomy" id="191047"/>
    <lineage>
        <taxon>Eukaryota</taxon>
        <taxon>Fungi</taxon>
        <taxon>Dikarya</taxon>
        <taxon>Ascomycota</taxon>
        <taxon>Pezizomycotina</taxon>
        <taxon>Eurotiomycetes</taxon>
        <taxon>Chaetothyriomycetidae</taxon>
        <taxon>Chaetothyriales</taxon>
        <taxon>Trichomeriaceae</taxon>
        <taxon>Knufia</taxon>
    </lineage>
</organism>
<dbReference type="Gene3D" id="3.40.30.10">
    <property type="entry name" value="Glutaredoxin"/>
    <property type="match status" value="1"/>
</dbReference>
<dbReference type="InterPro" id="IPR036249">
    <property type="entry name" value="Thioredoxin-like_sf"/>
</dbReference>
<dbReference type="Pfam" id="PF06201">
    <property type="entry name" value="PITH"/>
    <property type="match status" value="1"/>
</dbReference>
<evidence type="ECO:0000256" key="1">
    <source>
        <dbReference type="ARBA" id="ARBA00008987"/>
    </source>
</evidence>
<dbReference type="PANTHER" id="PTHR46115">
    <property type="entry name" value="THIOREDOXIN-LIKE PROTEIN 1"/>
    <property type="match status" value="1"/>
</dbReference>
<dbReference type="Proteomes" id="UP001316803">
    <property type="component" value="Unassembled WGS sequence"/>
</dbReference>
<dbReference type="SUPFAM" id="SSF52833">
    <property type="entry name" value="Thioredoxin-like"/>
    <property type="match status" value="1"/>
</dbReference>
<dbReference type="InterPro" id="IPR013766">
    <property type="entry name" value="Thioredoxin_domain"/>
</dbReference>
<evidence type="ECO:0000259" key="3">
    <source>
        <dbReference type="PROSITE" id="PS51352"/>
    </source>
</evidence>
<name>A0AAN8ED64_9EURO</name>
<dbReference type="CDD" id="cd02947">
    <property type="entry name" value="TRX_family"/>
    <property type="match status" value="1"/>
</dbReference>
<feature type="domain" description="PITH" evidence="4">
    <location>
        <begin position="132"/>
        <end position="319"/>
    </location>
</feature>
<keyword evidence="6" id="KW-1185">Reference proteome</keyword>
<gene>
    <name evidence="5" type="primary">txl1</name>
    <name evidence="5" type="ORF">OHC33_006185</name>
</gene>
<dbReference type="InterPro" id="IPR008979">
    <property type="entry name" value="Galactose-bd-like_sf"/>
</dbReference>
<dbReference type="GO" id="GO:0005737">
    <property type="term" value="C:cytoplasm"/>
    <property type="evidence" value="ECO:0007669"/>
    <property type="project" value="UniProtKB-ARBA"/>
</dbReference>
<dbReference type="AlphaFoldDB" id="A0AAN8ED64"/>
<dbReference type="PRINTS" id="PR00421">
    <property type="entry name" value="THIOREDOXIN"/>
</dbReference>
<evidence type="ECO:0000313" key="5">
    <source>
        <dbReference type="EMBL" id="KAK5952593.1"/>
    </source>
</evidence>
<accession>A0AAN8ED64</accession>
<dbReference type="Gene3D" id="2.60.120.470">
    <property type="entry name" value="PITH domain"/>
    <property type="match status" value="1"/>
</dbReference>
<dbReference type="InterPro" id="IPR017937">
    <property type="entry name" value="Thioredoxin_CS"/>
</dbReference>
<evidence type="ECO:0000256" key="2">
    <source>
        <dbReference type="ARBA" id="ARBA00023157"/>
    </source>
</evidence>
<reference evidence="5 6" key="1">
    <citation type="submission" date="2022-12" db="EMBL/GenBank/DDBJ databases">
        <title>Genomic features and morphological characterization of a novel Knufia sp. strain isolated from spacecraft assembly facility.</title>
        <authorList>
            <person name="Teixeira M."/>
            <person name="Chander A.M."/>
            <person name="Stajich J.E."/>
            <person name="Venkateswaran K."/>
        </authorList>
    </citation>
    <scope>NUCLEOTIDE SEQUENCE [LARGE SCALE GENOMIC DNA]</scope>
    <source>
        <strain evidence="5 6">FJI-L2-BK-P2</strain>
    </source>
</reference>
<comment type="similarity">
    <text evidence="1">Belongs to the thioredoxin family.</text>
</comment>
<dbReference type="InterPro" id="IPR037047">
    <property type="entry name" value="PITH_dom_sf"/>
</dbReference>
<dbReference type="PROSITE" id="PS00194">
    <property type="entry name" value="THIOREDOXIN_1"/>
    <property type="match status" value="1"/>
</dbReference>
<evidence type="ECO:0000259" key="4">
    <source>
        <dbReference type="PROSITE" id="PS51532"/>
    </source>
</evidence>
<dbReference type="InterPro" id="IPR010400">
    <property type="entry name" value="PITH_dom"/>
</dbReference>
<protein>
    <submittedName>
        <fullName evidence="5">Thioredoxin-like protein 1</fullName>
    </submittedName>
</protein>
<dbReference type="PROSITE" id="PS51532">
    <property type="entry name" value="PITH"/>
    <property type="match status" value="1"/>
</dbReference>
<dbReference type="EMBL" id="JAKLMC020000014">
    <property type="protein sequence ID" value="KAK5952593.1"/>
    <property type="molecule type" value="Genomic_DNA"/>
</dbReference>
<dbReference type="Pfam" id="PF00085">
    <property type="entry name" value="Thioredoxin"/>
    <property type="match status" value="1"/>
</dbReference>
<feature type="domain" description="Thioredoxin" evidence="3">
    <location>
        <begin position="1"/>
        <end position="110"/>
    </location>
</feature>